<evidence type="ECO:0000313" key="1">
    <source>
        <dbReference type="EMBL" id="KAI8435905.1"/>
    </source>
</evidence>
<organism evidence="1 2">
    <name type="scientific">Choristoneura fumiferana</name>
    <name type="common">Spruce budworm moth</name>
    <name type="synonym">Archips fumiferana</name>
    <dbReference type="NCBI Taxonomy" id="7141"/>
    <lineage>
        <taxon>Eukaryota</taxon>
        <taxon>Metazoa</taxon>
        <taxon>Ecdysozoa</taxon>
        <taxon>Arthropoda</taxon>
        <taxon>Hexapoda</taxon>
        <taxon>Insecta</taxon>
        <taxon>Pterygota</taxon>
        <taxon>Neoptera</taxon>
        <taxon>Endopterygota</taxon>
        <taxon>Lepidoptera</taxon>
        <taxon>Glossata</taxon>
        <taxon>Ditrysia</taxon>
        <taxon>Tortricoidea</taxon>
        <taxon>Tortricidae</taxon>
        <taxon>Tortricinae</taxon>
        <taxon>Choristoneura</taxon>
    </lineage>
</organism>
<dbReference type="EMBL" id="CM046106">
    <property type="protein sequence ID" value="KAI8435905.1"/>
    <property type="molecule type" value="Genomic_DNA"/>
</dbReference>
<protein>
    <submittedName>
        <fullName evidence="1">Uncharacterized protein</fullName>
    </submittedName>
</protein>
<name>A0ACC0KI35_CHOFU</name>
<gene>
    <name evidence="1" type="ORF">MSG28_004092</name>
</gene>
<keyword evidence="2" id="KW-1185">Reference proteome</keyword>
<accession>A0ACC0KI35</accession>
<comment type="caution">
    <text evidence="1">The sequence shown here is derived from an EMBL/GenBank/DDBJ whole genome shotgun (WGS) entry which is preliminary data.</text>
</comment>
<proteinExistence type="predicted"/>
<reference evidence="1 2" key="1">
    <citation type="journal article" date="2022" name="Genome Biol. Evol.">
        <title>The Spruce Budworm Genome: Reconstructing the Evolutionary History of Antifreeze Proteins.</title>
        <authorList>
            <person name="Beliveau C."/>
            <person name="Gagne P."/>
            <person name="Picq S."/>
            <person name="Vernygora O."/>
            <person name="Keeling C.I."/>
            <person name="Pinkney K."/>
            <person name="Doucet D."/>
            <person name="Wen F."/>
            <person name="Johnston J.S."/>
            <person name="Maaroufi H."/>
            <person name="Boyle B."/>
            <person name="Laroche J."/>
            <person name="Dewar K."/>
            <person name="Juretic N."/>
            <person name="Blackburn G."/>
            <person name="Nisole A."/>
            <person name="Brunet B."/>
            <person name="Brandao M."/>
            <person name="Lumley L."/>
            <person name="Duan J."/>
            <person name="Quan G."/>
            <person name="Lucarotti C.J."/>
            <person name="Roe A.D."/>
            <person name="Sperling F.A.H."/>
            <person name="Levesque R.C."/>
            <person name="Cusson M."/>
        </authorList>
    </citation>
    <scope>NUCLEOTIDE SEQUENCE [LARGE SCALE GENOMIC DNA]</scope>
    <source>
        <strain evidence="1">Glfc:IPQL:Cfum</strain>
    </source>
</reference>
<evidence type="ECO:0000313" key="2">
    <source>
        <dbReference type="Proteomes" id="UP001064048"/>
    </source>
</evidence>
<dbReference type="Proteomes" id="UP001064048">
    <property type="component" value="Chromosome 6"/>
</dbReference>
<sequence length="1407" mass="160422">MAVTPVGTEKGSPLSMCCYTVGRVNCSRDLCLENLPSALHDLPKGYSVCVQVGFSRRCLSPCKRLLQDLVAQGFRAAHRRRSRGPVRLKPPRRSVVPPRPRTTDQCNFKMLNNSRQIYSKRRVNCSRDLCLENLPSALHDLPKGYSACVQVGFSRRCLSPCKRLLQDLVAQVMVVGDACARWALQRATLLAWLLAGPLAAPRPEPCAGSPLCSCHDQHMSCIAVPLHRFPEWPRIELQHLDISMSNLEILSESALDGLRLQTLVLVANKLHHIELHAFSSMAVTLASLDLGYNEFTEIPQQGLKDLKVLNWLNLQNNNIAHVEPEIRWHHLEETLTSLSLSSNQLTRLRPGALTSLHRLLQLDLEGNLLRTISPDSLPPSLTLIKLSNNFLHTFSCDLVFNLPRLQAVHLRHNFIRFGHNFSCSSNKTKKIEKLDLSNNKLNDTTQILILQEIQIRQIILDLNELTIVPRLVYLNNRVERLSISYNKLKFIYKDVFLSLKNSLEHLEVEHNKLSQLPSSLAEVARLRHLSLAYNQLERSPPLPPRIQTLSLAGNFLTTMPSALQTLEPGAIRYLDLSYNRISNLQSDEFRDWAISLATINLRGNRIAQIYKNVFPASMPVKEINLSFNDLYYVHPQSFSNVSNSLHVLESSSTLFSGYFPFEIDDGLANLSWLSFDNNDFHILKLSDISLLPYLKYLNLDYNRIVDIIVDATYQNVSLGLNSIRIAYNFISLIRGRTFTNMPDLRNLDLSYNRINNLTKHSFTNLPNLRYLSLAGNIIDSMEPETFANLPKLEILELQGNNFTHFSLDPFFNISHDEITFTLNVSRNNIRSIDGDSRVSINIFDCSYNDLLEVPNNFFIIIESTIRQIILSHNKIMHISSEAFGQAMNLEILDLHKNNINSIKRKSFTDLYTLMILDLSYNLISQLAVEQFSNLNRLRYLKMDHNNLRLLPRDVFKNTIIEHLDLSANEISLFPSTALSQIGFTLRYLDLSHNRIEYLDSNIFRNTQFLLSLNLGHNLLTVLSDNTFSCLGGLSQLDLSFNSIKANFKELFHNLPNLRHLNLANISLKSVPYLPLTNLTSLNLTSNLINSFKETDVKRLVNLRHLDLSHNRLTSLVPKMWLHLSNLNILDISFNPIIRISPNSFKWLNNLSNLNLNGLKYLDIIDQDSFRPLMSLRSLSIQTWTTINHSTFRICNITSSLPSLYKLIIHWTDELMDDQLHGVDARNIRYLEIRGSRLRKISDEAFEPFVNSQEMFIRITETALAKLPTALMRHLGQVPQLGLDLSYNQLTTLNPAIFYPNFTSWSHVATKLLSGGLILTGNPLRCECELAWLGAWLRRWLQENEAGAELRKALRSATCKDQLGRRVPLLQLRADEAECHASALSSDAQPKCTHASYALAVLWILIFR</sequence>